<dbReference type="InterPro" id="IPR029044">
    <property type="entry name" value="Nucleotide-diphossugar_trans"/>
</dbReference>
<feature type="domain" description="Glycosyltransferase 2-like" evidence="2">
    <location>
        <begin position="10"/>
        <end position="175"/>
    </location>
</feature>
<reference evidence="3 4" key="1">
    <citation type="submission" date="2018-02" db="EMBL/GenBank/DDBJ databases">
        <title>Genome sequences of Apibacter spp., gut symbionts of Asian honey bees.</title>
        <authorList>
            <person name="Kwong W.K."/>
            <person name="Steele M.I."/>
            <person name="Moran N.A."/>
        </authorList>
    </citation>
    <scope>NUCLEOTIDE SEQUENCE [LARGE SCALE GENOMIC DNA]</scope>
    <source>
        <strain evidence="4">wkB301</strain>
    </source>
</reference>
<name>A0A2S8A8K9_9FLAO</name>
<keyword evidence="1" id="KW-0812">Transmembrane</keyword>
<feature type="transmembrane region" description="Helical" evidence="1">
    <location>
        <begin position="328"/>
        <end position="348"/>
    </location>
</feature>
<dbReference type="InterPro" id="IPR001173">
    <property type="entry name" value="Glyco_trans_2-like"/>
</dbReference>
<feature type="transmembrane region" description="Helical" evidence="1">
    <location>
        <begin position="245"/>
        <end position="267"/>
    </location>
</feature>
<dbReference type="RefSeq" id="WP_105247352.1">
    <property type="nucleotide sequence ID" value="NZ_PSZM01000044.1"/>
</dbReference>
<gene>
    <name evidence="3" type="ORF">C4S77_09575</name>
</gene>
<dbReference type="OrthoDB" id="9813550at2"/>
<dbReference type="SUPFAM" id="SSF53448">
    <property type="entry name" value="Nucleotide-diphospho-sugar transferases"/>
    <property type="match status" value="1"/>
</dbReference>
<evidence type="ECO:0000259" key="2">
    <source>
        <dbReference type="Pfam" id="PF00535"/>
    </source>
</evidence>
<keyword evidence="3" id="KW-0808">Transferase</keyword>
<evidence type="ECO:0000256" key="1">
    <source>
        <dbReference type="SAM" id="Phobius"/>
    </source>
</evidence>
<keyword evidence="1" id="KW-0472">Membrane</keyword>
<dbReference type="PANTHER" id="PTHR43685:SF2">
    <property type="entry name" value="GLYCOSYLTRANSFERASE 2-LIKE DOMAIN-CONTAINING PROTEIN"/>
    <property type="match status" value="1"/>
</dbReference>
<dbReference type="InterPro" id="IPR050834">
    <property type="entry name" value="Glycosyltransf_2"/>
</dbReference>
<evidence type="ECO:0000313" key="4">
    <source>
        <dbReference type="Proteomes" id="UP000238042"/>
    </source>
</evidence>
<dbReference type="Proteomes" id="UP000238042">
    <property type="component" value="Unassembled WGS sequence"/>
</dbReference>
<dbReference type="Pfam" id="PF00535">
    <property type="entry name" value="Glycos_transf_2"/>
    <property type="match status" value="1"/>
</dbReference>
<comment type="caution">
    <text evidence="3">The sequence shown here is derived from an EMBL/GenBank/DDBJ whole genome shotgun (WGS) entry which is preliminary data.</text>
</comment>
<sequence>MHGDLRVQFSLIIAVYNRKDELRELLNSLVEQTDKNFEVIIVDDGSAEKLEPVALNYSGKLYIKYDYKQNSGAGLARNYGCKKATGNYFIFLDSDCIVPKHYIENVRKELYTRYTDAFGGADAADKNFNTLQKAISYSMTSLFTTGGIRGNKKSVDKFQPRSFNMGISREAFQDIGGFSELRVGEDPDLTLTLWEKGFQTRFFPDCKVFHKRRATLNKFARQVYHFGIARPILNQRHPTYTKVTFWFPSLFMIGTIIAVLCGLFYFFISQKLYHFAVWGAYSSTITVIREISLIPFILLCFYSILVISDSSIKNKSLTVGLLSWVTTFVQFFSYGFGFLQSFIALNILKQKPQKTFPSHFYTQ</sequence>
<dbReference type="GO" id="GO:0016740">
    <property type="term" value="F:transferase activity"/>
    <property type="evidence" value="ECO:0007669"/>
    <property type="project" value="UniProtKB-KW"/>
</dbReference>
<proteinExistence type="predicted"/>
<keyword evidence="4" id="KW-1185">Reference proteome</keyword>
<dbReference type="EMBL" id="PSZM01000044">
    <property type="protein sequence ID" value="PQL90907.1"/>
    <property type="molecule type" value="Genomic_DNA"/>
</dbReference>
<protein>
    <submittedName>
        <fullName evidence="3">Glycosyl transferase family 2</fullName>
    </submittedName>
</protein>
<keyword evidence="1" id="KW-1133">Transmembrane helix</keyword>
<accession>A0A2S8A8K9</accession>
<evidence type="ECO:0000313" key="3">
    <source>
        <dbReference type="EMBL" id="PQL90907.1"/>
    </source>
</evidence>
<feature type="transmembrane region" description="Helical" evidence="1">
    <location>
        <begin position="287"/>
        <end position="308"/>
    </location>
</feature>
<dbReference type="Gene3D" id="3.90.550.10">
    <property type="entry name" value="Spore Coat Polysaccharide Biosynthesis Protein SpsA, Chain A"/>
    <property type="match status" value="1"/>
</dbReference>
<dbReference type="PANTHER" id="PTHR43685">
    <property type="entry name" value="GLYCOSYLTRANSFERASE"/>
    <property type="match status" value="1"/>
</dbReference>
<organism evidence="3 4">
    <name type="scientific">Apibacter adventoris</name>
    <dbReference type="NCBI Taxonomy" id="1679466"/>
    <lineage>
        <taxon>Bacteria</taxon>
        <taxon>Pseudomonadati</taxon>
        <taxon>Bacteroidota</taxon>
        <taxon>Flavobacteriia</taxon>
        <taxon>Flavobacteriales</taxon>
        <taxon>Weeksellaceae</taxon>
        <taxon>Apibacter</taxon>
    </lineage>
</organism>
<dbReference type="AlphaFoldDB" id="A0A2S8A8K9"/>